<sequence length="282" mass="30683">MSVVGNPVRKRVELTLRYAVLVVLALLFLLPLYVMIKTAVSQPEDVTSKTFVWWPSNPNWGKFAEIFADERFGQSLVTSAIMAVSMTVGQIIIGALAGYGLARIPNRASKPLLGLTVTMLLIPSATTFLPNYLIVSWLGWTESLQGIVIPTLFTAFNVFLFRQFFISFPKELEEAGKLDGLGYIGTFVRVVLPNSLAFAAALTVLGFLGAWNAFLWPLVVAGTGFGALTVQVYLSSFITAQTFDYTGLFAAGFLASIPVLLVFILLQRWLLRGVAETGLGGS</sequence>
<evidence type="ECO:0000256" key="4">
    <source>
        <dbReference type="ARBA" id="ARBA00022692"/>
    </source>
</evidence>
<feature type="transmembrane region" description="Helical" evidence="7">
    <location>
        <begin position="246"/>
        <end position="266"/>
    </location>
</feature>
<keyword evidence="2 7" id="KW-0813">Transport</keyword>
<keyword evidence="6 7" id="KW-0472">Membrane</keyword>
<evidence type="ECO:0000256" key="7">
    <source>
        <dbReference type="RuleBase" id="RU363032"/>
    </source>
</evidence>
<proteinExistence type="inferred from homology"/>
<feature type="transmembrane region" description="Helical" evidence="7">
    <location>
        <begin position="214"/>
        <end position="234"/>
    </location>
</feature>
<evidence type="ECO:0000259" key="8">
    <source>
        <dbReference type="PROSITE" id="PS50928"/>
    </source>
</evidence>
<feature type="transmembrane region" description="Helical" evidence="7">
    <location>
        <begin position="80"/>
        <end position="101"/>
    </location>
</feature>
<dbReference type="EMBL" id="JFYO01000001">
    <property type="protein sequence ID" value="EZP29793.1"/>
    <property type="molecule type" value="Genomic_DNA"/>
</dbReference>
<feature type="domain" description="ABC transmembrane type-1" evidence="8">
    <location>
        <begin position="76"/>
        <end position="266"/>
    </location>
</feature>
<feature type="transmembrane region" description="Helical" evidence="7">
    <location>
        <begin position="147"/>
        <end position="165"/>
    </location>
</feature>
<dbReference type="AlphaFoldDB" id="A0A031FZ04"/>
<comment type="similarity">
    <text evidence="7">Belongs to the binding-protein-dependent transport system permease family.</text>
</comment>
<reference evidence="9 10" key="1">
    <citation type="submission" date="2014-03" db="EMBL/GenBank/DDBJ databases">
        <title>Draft Genome Sequences of 13 Willow Endophytes.</title>
        <authorList>
            <person name="Gan H.Y."/>
            <person name="Gan H.M."/>
            <person name="Savka M.A."/>
            <person name="Hudson A.O."/>
        </authorList>
    </citation>
    <scope>NUCLEOTIDE SEQUENCE [LARGE SCALE GENOMIC DNA]</scope>
    <source>
        <strain evidence="9 10">RIT293</strain>
    </source>
</reference>
<dbReference type="RefSeq" id="WP_036309045.1">
    <property type="nucleotide sequence ID" value="NZ_CP031421.1"/>
</dbReference>
<dbReference type="eggNOG" id="COG0395">
    <property type="taxonomic scope" value="Bacteria"/>
</dbReference>
<keyword evidence="5 7" id="KW-1133">Transmembrane helix</keyword>
<dbReference type="GO" id="GO:0055085">
    <property type="term" value="P:transmembrane transport"/>
    <property type="evidence" value="ECO:0007669"/>
    <property type="project" value="InterPro"/>
</dbReference>
<name>A0A031FZ04_9MICO</name>
<evidence type="ECO:0000256" key="2">
    <source>
        <dbReference type="ARBA" id="ARBA00022448"/>
    </source>
</evidence>
<dbReference type="PATRIC" id="fig|273677.3.peg.408"/>
<evidence type="ECO:0000256" key="6">
    <source>
        <dbReference type="ARBA" id="ARBA00023136"/>
    </source>
</evidence>
<comment type="subcellular location">
    <subcellularLocation>
        <location evidence="1 7">Cell membrane</location>
        <topology evidence="1 7">Multi-pass membrane protein</topology>
    </subcellularLocation>
</comment>
<evidence type="ECO:0000256" key="5">
    <source>
        <dbReference type="ARBA" id="ARBA00022989"/>
    </source>
</evidence>
<dbReference type="PROSITE" id="PS50928">
    <property type="entry name" value="ABC_TM1"/>
    <property type="match status" value="1"/>
</dbReference>
<dbReference type="InterPro" id="IPR035906">
    <property type="entry name" value="MetI-like_sf"/>
</dbReference>
<dbReference type="PANTHER" id="PTHR43744">
    <property type="entry name" value="ABC TRANSPORTER PERMEASE PROTEIN MG189-RELATED-RELATED"/>
    <property type="match status" value="1"/>
</dbReference>
<dbReference type="CDD" id="cd06261">
    <property type="entry name" value="TM_PBP2"/>
    <property type="match status" value="1"/>
</dbReference>
<evidence type="ECO:0000256" key="3">
    <source>
        <dbReference type="ARBA" id="ARBA00022475"/>
    </source>
</evidence>
<evidence type="ECO:0000313" key="9">
    <source>
        <dbReference type="EMBL" id="EZP29793.1"/>
    </source>
</evidence>
<evidence type="ECO:0000256" key="1">
    <source>
        <dbReference type="ARBA" id="ARBA00004651"/>
    </source>
</evidence>
<keyword evidence="10" id="KW-1185">Reference proteome</keyword>
<dbReference type="PANTHER" id="PTHR43744:SF12">
    <property type="entry name" value="ABC TRANSPORTER PERMEASE PROTEIN MG189-RELATED"/>
    <property type="match status" value="1"/>
</dbReference>
<feature type="transmembrane region" description="Helical" evidence="7">
    <location>
        <begin position="113"/>
        <end position="135"/>
    </location>
</feature>
<dbReference type="GO" id="GO:0005886">
    <property type="term" value="C:plasma membrane"/>
    <property type="evidence" value="ECO:0007669"/>
    <property type="project" value="UniProtKB-SubCell"/>
</dbReference>
<evidence type="ECO:0000313" key="10">
    <source>
        <dbReference type="Proteomes" id="UP000024001"/>
    </source>
</evidence>
<dbReference type="GeneID" id="91431834"/>
<dbReference type="KEGG" id="moo:BWL13_01452"/>
<dbReference type="SUPFAM" id="SSF161098">
    <property type="entry name" value="MetI-like"/>
    <property type="match status" value="1"/>
</dbReference>
<gene>
    <name evidence="9" type="ORF">BW34_00419</name>
</gene>
<protein>
    <submittedName>
        <fullName evidence="9">Multiple sugar transport system permease</fullName>
    </submittedName>
</protein>
<dbReference type="Pfam" id="PF00528">
    <property type="entry name" value="BPD_transp_1"/>
    <property type="match status" value="1"/>
</dbReference>
<accession>A0A031FZ04</accession>
<organism evidence="9 10">
    <name type="scientific">Microbacterium oleivorans</name>
    <dbReference type="NCBI Taxonomy" id="273677"/>
    <lineage>
        <taxon>Bacteria</taxon>
        <taxon>Bacillati</taxon>
        <taxon>Actinomycetota</taxon>
        <taxon>Actinomycetes</taxon>
        <taxon>Micrococcales</taxon>
        <taxon>Microbacteriaceae</taxon>
        <taxon>Microbacterium</taxon>
    </lineage>
</organism>
<keyword evidence="4 7" id="KW-0812">Transmembrane</keyword>
<keyword evidence="3" id="KW-1003">Cell membrane</keyword>
<keyword evidence="9" id="KW-0762">Sugar transport</keyword>
<dbReference type="OrthoDB" id="2063054at2"/>
<dbReference type="Gene3D" id="1.10.3720.10">
    <property type="entry name" value="MetI-like"/>
    <property type="match status" value="1"/>
</dbReference>
<feature type="transmembrane region" description="Helical" evidence="7">
    <location>
        <begin position="186"/>
        <end position="208"/>
    </location>
</feature>
<dbReference type="InterPro" id="IPR000515">
    <property type="entry name" value="MetI-like"/>
</dbReference>
<dbReference type="Proteomes" id="UP000024001">
    <property type="component" value="Unassembled WGS sequence"/>
</dbReference>
<comment type="caution">
    <text evidence="9">The sequence shown here is derived from an EMBL/GenBank/DDBJ whole genome shotgun (WGS) entry which is preliminary data.</text>
</comment>
<feature type="transmembrane region" description="Helical" evidence="7">
    <location>
        <begin position="18"/>
        <end position="36"/>
    </location>
</feature>